<dbReference type="OrthoDB" id="2168740at2"/>
<dbReference type="STRING" id="426703.SAMN04488100_11820"/>
<proteinExistence type="predicted"/>
<dbReference type="Proteomes" id="UP000198548">
    <property type="component" value="Unassembled WGS sequence"/>
</dbReference>
<keyword evidence="1" id="KW-0472">Membrane</keyword>
<gene>
    <name evidence="2" type="ORF">APU01nite_03070</name>
    <name evidence="3" type="ORF">SAMN04488100_11820</name>
</gene>
<keyword evidence="1" id="KW-0812">Transmembrane</keyword>
<feature type="transmembrane region" description="Helical" evidence="1">
    <location>
        <begin position="20"/>
        <end position="37"/>
    </location>
</feature>
<accession>A0A1H7UJI2</accession>
<reference evidence="2 5" key="2">
    <citation type="submission" date="2019-07" db="EMBL/GenBank/DDBJ databases">
        <title>Whole genome shotgun sequence of Alkalibacterium putridalgicola NBRC 103243.</title>
        <authorList>
            <person name="Hosoyama A."/>
            <person name="Uohara A."/>
            <person name="Ohji S."/>
            <person name="Ichikawa N."/>
        </authorList>
    </citation>
    <scope>NUCLEOTIDE SEQUENCE [LARGE SCALE GENOMIC DNA]</scope>
    <source>
        <strain evidence="2 5">NBRC 103243</strain>
    </source>
</reference>
<dbReference type="EMBL" id="FOBL01000018">
    <property type="protein sequence ID" value="SEL96969.1"/>
    <property type="molecule type" value="Genomic_DNA"/>
</dbReference>
<sequence>MRKKDEMEQKVANKAIKITWSVTVLAMFIIGGFQRILNNGDGSILMSVATLSTTLLILLEQYYLSKLNEDKKFKKMMYTALIVSVILIILLGFLSQ</sequence>
<name>A0A1H7UJI2_9LACT</name>
<feature type="transmembrane region" description="Helical" evidence="1">
    <location>
        <begin position="43"/>
        <end position="64"/>
    </location>
</feature>
<evidence type="ECO:0000313" key="4">
    <source>
        <dbReference type="Proteomes" id="UP000198548"/>
    </source>
</evidence>
<feature type="transmembrane region" description="Helical" evidence="1">
    <location>
        <begin position="76"/>
        <end position="94"/>
    </location>
</feature>
<organism evidence="3 4">
    <name type="scientific">Alkalibacterium putridalgicola</name>
    <dbReference type="NCBI Taxonomy" id="426703"/>
    <lineage>
        <taxon>Bacteria</taxon>
        <taxon>Bacillati</taxon>
        <taxon>Bacillota</taxon>
        <taxon>Bacilli</taxon>
        <taxon>Lactobacillales</taxon>
        <taxon>Carnobacteriaceae</taxon>
        <taxon>Alkalibacterium</taxon>
    </lineage>
</organism>
<reference evidence="3 4" key="1">
    <citation type="submission" date="2016-10" db="EMBL/GenBank/DDBJ databases">
        <authorList>
            <person name="de Groot N.N."/>
        </authorList>
    </citation>
    <scope>NUCLEOTIDE SEQUENCE [LARGE SCALE GENOMIC DNA]</scope>
    <source>
        <strain evidence="3 4">DSM 19182</strain>
    </source>
</reference>
<evidence type="ECO:0000313" key="3">
    <source>
        <dbReference type="EMBL" id="SEL96969.1"/>
    </source>
</evidence>
<evidence type="ECO:0000256" key="1">
    <source>
        <dbReference type="SAM" id="Phobius"/>
    </source>
</evidence>
<evidence type="ECO:0000313" key="2">
    <source>
        <dbReference type="EMBL" id="GEK88268.1"/>
    </source>
</evidence>
<dbReference type="EMBL" id="BJUX01000002">
    <property type="protein sequence ID" value="GEK88268.1"/>
    <property type="molecule type" value="Genomic_DNA"/>
</dbReference>
<dbReference type="Proteomes" id="UP000321425">
    <property type="component" value="Unassembled WGS sequence"/>
</dbReference>
<evidence type="ECO:0000313" key="5">
    <source>
        <dbReference type="Proteomes" id="UP000321425"/>
    </source>
</evidence>
<keyword evidence="5" id="KW-1185">Reference proteome</keyword>
<keyword evidence="1" id="KW-1133">Transmembrane helix</keyword>
<dbReference type="RefSeq" id="WP_091488446.1">
    <property type="nucleotide sequence ID" value="NZ_BJUX01000002.1"/>
</dbReference>
<dbReference type="AlphaFoldDB" id="A0A1H7UJI2"/>
<protein>
    <submittedName>
        <fullName evidence="3">Uncharacterized protein</fullName>
    </submittedName>
</protein>